<feature type="region of interest" description="Disordered" evidence="1">
    <location>
        <begin position="270"/>
        <end position="345"/>
    </location>
</feature>
<comment type="caution">
    <text evidence="3">The sequence shown here is derived from an EMBL/GenBank/DDBJ whole genome shotgun (WGS) entry which is preliminary data.</text>
</comment>
<feature type="compositionally biased region" description="Basic and acidic residues" evidence="1">
    <location>
        <begin position="326"/>
        <end position="345"/>
    </location>
</feature>
<feature type="transmembrane region" description="Helical" evidence="2">
    <location>
        <begin position="112"/>
        <end position="133"/>
    </location>
</feature>
<sequence length="345" mass="37870">MSSSIPSVPHMAAAAHHASMASEDGTIDPQFFGTDAPLKPTLSLTATIPSATPSTPSNNSPTIKIPIPAKSQYASSSAMVAAQTTPSIVPWNMNGNESSDKGIFGWGVPAEITFFVCLAFLGFCLPLVLFLYLRRRRRQAKKAAVDEVTNASSIDLESTLYSPSNGTTRPPTASSWLEMLKHRTETPAPPHANNEEIYYEPPKQISFARRKFYSRRSGRLSEAEIEREVRELDEEVRRRSKATRSRGQSVGVLPDFEDPCSQCAQAYTHDERGHTQPIEGRKATPVPFLAEHEKPTPVANEDQADSVEVEQGKSDENATEPEKEENEAKDNTESREDALGVKVDA</sequence>
<accession>A0AAD6IVI9</accession>
<evidence type="ECO:0000256" key="2">
    <source>
        <dbReference type="SAM" id="Phobius"/>
    </source>
</evidence>
<reference evidence="3" key="1">
    <citation type="submission" date="2023-01" db="EMBL/GenBank/DDBJ databases">
        <title>The chitinases involved in constricting ring structure development in the nematode-trapping fungus Drechslerella dactyloides.</title>
        <authorList>
            <person name="Wang R."/>
            <person name="Zhang L."/>
            <person name="Tang P."/>
            <person name="Li S."/>
            <person name="Liang L."/>
        </authorList>
    </citation>
    <scope>NUCLEOTIDE SEQUENCE</scope>
    <source>
        <strain evidence="3">YMF1.00031</strain>
    </source>
</reference>
<keyword evidence="4" id="KW-1185">Reference proteome</keyword>
<evidence type="ECO:0000313" key="3">
    <source>
        <dbReference type="EMBL" id="KAJ6259505.1"/>
    </source>
</evidence>
<keyword evidence="2" id="KW-0472">Membrane</keyword>
<dbReference type="Proteomes" id="UP001221413">
    <property type="component" value="Unassembled WGS sequence"/>
</dbReference>
<organism evidence="3 4">
    <name type="scientific">Drechslerella dactyloides</name>
    <name type="common">Nematode-trapping fungus</name>
    <name type="synonym">Arthrobotrys dactyloides</name>
    <dbReference type="NCBI Taxonomy" id="74499"/>
    <lineage>
        <taxon>Eukaryota</taxon>
        <taxon>Fungi</taxon>
        <taxon>Dikarya</taxon>
        <taxon>Ascomycota</taxon>
        <taxon>Pezizomycotina</taxon>
        <taxon>Orbiliomycetes</taxon>
        <taxon>Orbiliales</taxon>
        <taxon>Orbiliaceae</taxon>
        <taxon>Drechslerella</taxon>
    </lineage>
</organism>
<feature type="region of interest" description="Disordered" evidence="1">
    <location>
        <begin position="230"/>
        <end position="258"/>
    </location>
</feature>
<protein>
    <submittedName>
        <fullName evidence="3">Uncharacterized protein</fullName>
    </submittedName>
</protein>
<keyword evidence="2" id="KW-0812">Transmembrane</keyword>
<evidence type="ECO:0000313" key="4">
    <source>
        <dbReference type="Proteomes" id="UP001221413"/>
    </source>
</evidence>
<gene>
    <name evidence="3" type="ORF">Dda_5142</name>
</gene>
<proteinExistence type="predicted"/>
<dbReference type="AlphaFoldDB" id="A0AAD6IVI9"/>
<keyword evidence="2" id="KW-1133">Transmembrane helix</keyword>
<name>A0AAD6IVI9_DREDA</name>
<feature type="compositionally biased region" description="Basic and acidic residues" evidence="1">
    <location>
        <begin position="270"/>
        <end position="282"/>
    </location>
</feature>
<evidence type="ECO:0000256" key="1">
    <source>
        <dbReference type="SAM" id="MobiDB-lite"/>
    </source>
</evidence>
<dbReference type="EMBL" id="JAQGDS010000006">
    <property type="protein sequence ID" value="KAJ6259505.1"/>
    <property type="molecule type" value="Genomic_DNA"/>
</dbReference>